<keyword evidence="1" id="KW-0812">Transmembrane</keyword>
<proteinExistence type="predicted"/>
<keyword evidence="1" id="KW-1133">Transmembrane helix</keyword>
<gene>
    <name evidence="2" type="ORF">GQ651_15145</name>
</gene>
<keyword evidence="3" id="KW-1185">Reference proteome</keyword>
<dbReference type="AlphaFoldDB" id="A0A7C9IJX8"/>
<reference evidence="2 3" key="2">
    <citation type="submission" date="2020-03" db="EMBL/GenBank/DDBJ databases">
        <title>Kangsaoukella pontilimi gen. nov., sp. nov., a new member of the family Rhodobacteraceae isolated from a tidal mudflat.</title>
        <authorList>
            <person name="Kim I.S."/>
        </authorList>
    </citation>
    <scope>NUCLEOTIDE SEQUENCE [LARGE SCALE GENOMIC DNA]</scope>
    <source>
        <strain evidence="2 3">GH1-50</strain>
    </source>
</reference>
<reference evidence="2 3" key="1">
    <citation type="submission" date="2019-12" db="EMBL/GenBank/DDBJ databases">
        <authorList>
            <person name="Lee S.D."/>
        </authorList>
    </citation>
    <scope>NUCLEOTIDE SEQUENCE [LARGE SCALE GENOMIC DNA]</scope>
    <source>
        <strain evidence="2 3">GH1-50</strain>
    </source>
</reference>
<protein>
    <submittedName>
        <fullName evidence="2">Uncharacterized protein</fullName>
    </submittedName>
</protein>
<dbReference type="EMBL" id="WUPT01000002">
    <property type="protein sequence ID" value="MXQ09182.1"/>
    <property type="molecule type" value="Genomic_DNA"/>
</dbReference>
<dbReference type="RefSeq" id="WP_160765034.1">
    <property type="nucleotide sequence ID" value="NZ_WUPT01000002.1"/>
</dbReference>
<comment type="caution">
    <text evidence="2">The sequence shown here is derived from an EMBL/GenBank/DDBJ whole genome shotgun (WGS) entry which is preliminary data.</text>
</comment>
<feature type="transmembrane region" description="Helical" evidence="1">
    <location>
        <begin position="6"/>
        <end position="25"/>
    </location>
</feature>
<sequence>MSVSTPLILFLLYASPFLVAAIVLIRFRIARRNAHHVAEIDEDAFFDEDDMFNEVEAPAPRRYISYSAPSC</sequence>
<accession>A0A7C9IJX8</accession>
<evidence type="ECO:0000313" key="2">
    <source>
        <dbReference type="EMBL" id="MXQ09182.1"/>
    </source>
</evidence>
<evidence type="ECO:0000256" key="1">
    <source>
        <dbReference type="SAM" id="Phobius"/>
    </source>
</evidence>
<name>A0A7C9IJX8_9RHOB</name>
<organism evidence="2 3">
    <name type="scientific">Kangsaoukella pontilimi</name>
    <dbReference type="NCBI Taxonomy" id="2691042"/>
    <lineage>
        <taxon>Bacteria</taxon>
        <taxon>Pseudomonadati</taxon>
        <taxon>Pseudomonadota</taxon>
        <taxon>Alphaproteobacteria</taxon>
        <taxon>Rhodobacterales</taxon>
        <taxon>Paracoccaceae</taxon>
        <taxon>Kangsaoukella</taxon>
    </lineage>
</organism>
<evidence type="ECO:0000313" key="3">
    <source>
        <dbReference type="Proteomes" id="UP000480350"/>
    </source>
</evidence>
<dbReference type="Proteomes" id="UP000480350">
    <property type="component" value="Unassembled WGS sequence"/>
</dbReference>
<keyword evidence="1" id="KW-0472">Membrane</keyword>